<dbReference type="Pfam" id="PF22292">
    <property type="entry name" value="DUF6965"/>
    <property type="match status" value="1"/>
</dbReference>
<reference evidence="2" key="1">
    <citation type="journal article" date="2021" name="Proc. Natl. Acad. Sci. U.S.A.">
        <title>A Catalog of Tens of Thousands of Viruses from Human Metagenomes Reveals Hidden Associations with Chronic Diseases.</title>
        <authorList>
            <person name="Tisza M.J."/>
            <person name="Buck C.B."/>
        </authorList>
    </citation>
    <scope>NUCLEOTIDE SEQUENCE</scope>
    <source>
        <strain evidence="2">CtcPl3</strain>
    </source>
</reference>
<organism evidence="2">
    <name type="scientific">Myoviridae sp. ctcPl3</name>
    <dbReference type="NCBI Taxonomy" id="2826669"/>
    <lineage>
        <taxon>Viruses</taxon>
        <taxon>Duplodnaviria</taxon>
        <taxon>Heunggongvirae</taxon>
        <taxon>Uroviricota</taxon>
        <taxon>Caudoviricetes</taxon>
    </lineage>
</organism>
<dbReference type="EMBL" id="BK015752">
    <property type="protein sequence ID" value="DAE23360.1"/>
    <property type="molecule type" value="Genomic_DNA"/>
</dbReference>
<feature type="domain" description="DUF6965" evidence="1">
    <location>
        <begin position="8"/>
        <end position="72"/>
    </location>
</feature>
<protein>
    <recommendedName>
        <fullName evidence="1">DUF6965 domain-containing protein</fullName>
    </recommendedName>
</protein>
<evidence type="ECO:0000313" key="2">
    <source>
        <dbReference type="EMBL" id="DAE23360.1"/>
    </source>
</evidence>
<dbReference type="InterPro" id="IPR054238">
    <property type="entry name" value="DUF6965"/>
</dbReference>
<evidence type="ECO:0000259" key="1">
    <source>
        <dbReference type="Pfam" id="PF22292"/>
    </source>
</evidence>
<name>A0A8S5QWC7_9CAUD</name>
<proteinExistence type="predicted"/>
<sequence length="76" mass="8768">MEYNYDEESVKALITWAETAQLPQEVTLSEAEHITDAKVYARANINDIKAHYPDGFYNPAIDRLYRLKEFVEGTAE</sequence>
<accession>A0A8S5QWC7</accession>